<reference evidence="4 5" key="1">
    <citation type="submission" date="2011-09" db="EMBL/GenBank/DDBJ databases">
        <title>The permanent draft genome of Caldithrix abyssi DSM 13497.</title>
        <authorList>
            <consortium name="US DOE Joint Genome Institute (JGI-PGF)"/>
            <person name="Lucas S."/>
            <person name="Han J."/>
            <person name="Lapidus A."/>
            <person name="Bruce D."/>
            <person name="Goodwin L."/>
            <person name="Pitluck S."/>
            <person name="Peters L."/>
            <person name="Kyrpides N."/>
            <person name="Mavromatis K."/>
            <person name="Ivanova N."/>
            <person name="Mikhailova N."/>
            <person name="Chertkov O."/>
            <person name="Detter J.C."/>
            <person name="Tapia R."/>
            <person name="Han C."/>
            <person name="Land M."/>
            <person name="Hauser L."/>
            <person name="Markowitz V."/>
            <person name="Cheng J.-F."/>
            <person name="Hugenholtz P."/>
            <person name="Woyke T."/>
            <person name="Wu D."/>
            <person name="Spring S."/>
            <person name="Brambilla E."/>
            <person name="Klenk H.-P."/>
            <person name="Eisen J.A."/>
        </authorList>
    </citation>
    <scope>NUCLEOTIDE SEQUENCE [LARGE SCALE GENOMIC DNA]</scope>
    <source>
        <strain evidence="4 5">DSM 13497</strain>
    </source>
</reference>
<dbReference type="KEGG" id="caby:Cabys_1046"/>
<dbReference type="STRING" id="880073.Cabys_1046"/>
<dbReference type="HOGENOM" id="CLU_018816_1_4_0"/>
<evidence type="ECO:0000313" key="4">
    <source>
        <dbReference type="EMBL" id="EHO41868.1"/>
    </source>
</evidence>
<dbReference type="Gene3D" id="2.40.50.100">
    <property type="match status" value="1"/>
</dbReference>
<keyword evidence="5" id="KW-1185">Reference proteome</keyword>
<evidence type="ECO:0000313" key="5">
    <source>
        <dbReference type="Proteomes" id="UP000004671"/>
    </source>
</evidence>
<dbReference type="Gene3D" id="2.40.420.20">
    <property type="match status" value="1"/>
</dbReference>
<dbReference type="InterPro" id="IPR006143">
    <property type="entry name" value="RND_pump_MFP"/>
</dbReference>
<dbReference type="Proteomes" id="UP000183868">
    <property type="component" value="Chromosome"/>
</dbReference>
<protein>
    <submittedName>
        <fullName evidence="4">Efflux transporter, RND family, MFP subunit</fullName>
    </submittedName>
    <submittedName>
        <fullName evidence="3">RND family efflux transporter, MFP subunit</fullName>
    </submittedName>
</protein>
<dbReference type="RefSeq" id="WP_006929050.1">
    <property type="nucleotide sequence ID" value="NZ_CM001402.1"/>
</dbReference>
<name>H1XWN0_CALAY</name>
<proteinExistence type="inferred from homology"/>
<evidence type="ECO:0000256" key="1">
    <source>
        <dbReference type="ARBA" id="ARBA00009477"/>
    </source>
</evidence>
<dbReference type="PaxDb" id="880073-Calab_2258"/>
<dbReference type="InterPro" id="IPR058647">
    <property type="entry name" value="BSH_CzcB-like"/>
</dbReference>
<dbReference type="eggNOG" id="COG0845">
    <property type="taxonomic scope" value="Bacteria"/>
</dbReference>
<dbReference type="Proteomes" id="UP000004671">
    <property type="component" value="Chromosome"/>
</dbReference>
<dbReference type="EMBL" id="CP018099">
    <property type="protein sequence ID" value="APF17795.1"/>
    <property type="molecule type" value="Genomic_DNA"/>
</dbReference>
<accession>H1XWN0</accession>
<dbReference type="Gene3D" id="2.40.30.170">
    <property type="match status" value="1"/>
</dbReference>
<dbReference type="Gene3D" id="1.10.287.470">
    <property type="entry name" value="Helix hairpin bin"/>
    <property type="match status" value="1"/>
</dbReference>
<dbReference type="SUPFAM" id="SSF111369">
    <property type="entry name" value="HlyD-like secretion proteins"/>
    <property type="match status" value="1"/>
</dbReference>
<evidence type="ECO:0000313" key="6">
    <source>
        <dbReference type="Proteomes" id="UP000183868"/>
    </source>
</evidence>
<comment type="similarity">
    <text evidence="1">Belongs to the membrane fusion protein (MFP) (TC 8.A.1) family.</text>
</comment>
<gene>
    <name evidence="3" type="ORF">Cabys_1046</name>
    <name evidence="4" type="ORF">Calab_2258</name>
</gene>
<dbReference type="PANTHER" id="PTHR30469">
    <property type="entry name" value="MULTIDRUG RESISTANCE PROTEIN MDTA"/>
    <property type="match status" value="1"/>
</dbReference>
<dbReference type="EMBL" id="CM001402">
    <property type="protein sequence ID" value="EHO41868.1"/>
    <property type="molecule type" value="Genomic_DNA"/>
</dbReference>
<dbReference type="GO" id="GO:0015562">
    <property type="term" value="F:efflux transmembrane transporter activity"/>
    <property type="evidence" value="ECO:0007669"/>
    <property type="project" value="TreeGrafter"/>
</dbReference>
<feature type="domain" description="CzcB-like barrel-sandwich hybrid" evidence="2">
    <location>
        <begin position="63"/>
        <end position="189"/>
    </location>
</feature>
<evidence type="ECO:0000313" key="3">
    <source>
        <dbReference type="EMBL" id="APF17795.1"/>
    </source>
</evidence>
<dbReference type="NCBIfam" id="TIGR01730">
    <property type="entry name" value="RND_mfp"/>
    <property type="match status" value="1"/>
</dbReference>
<reference evidence="3 6" key="2">
    <citation type="submission" date="2016-11" db="EMBL/GenBank/DDBJ databases">
        <title>Genomic analysis of Caldithrix abyssi and proposal of a novel bacterial phylum Caldithrichaeota.</title>
        <authorList>
            <person name="Kublanov I."/>
            <person name="Sigalova O."/>
            <person name="Gavrilov S."/>
            <person name="Lebedinsky A."/>
            <person name="Ivanova N."/>
            <person name="Daum C."/>
            <person name="Reddy T."/>
            <person name="Klenk H.P."/>
            <person name="Goker M."/>
            <person name="Reva O."/>
            <person name="Miroshnichenko M."/>
            <person name="Kyprides N."/>
            <person name="Woyke T."/>
            <person name="Gelfand M."/>
        </authorList>
    </citation>
    <scope>NUCLEOTIDE SEQUENCE [LARGE SCALE GENOMIC DNA]</scope>
    <source>
        <strain evidence="3 6">LF13</strain>
    </source>
</reference>
<dbReference type="OrthoDB" id="9806939at2"/>
<dbReference type="PANTHER" id="PTHR30469:SF15">
    <property type="entry name" value="HLYD FAMILY OF SECRETION PROTEINS"/>
    <property type="match status" value="1"/>
</dbReference>
<sequence length="350" mass="38799" precursor="true">MKMVKIKLFIVFILSTLIFLQSCNNKKDKAAEIKPVAVRVVKPQITTLQEKISYVGTIQAYREVKIISRVPGTILSLPAAEGTRVKKGEVVARIYAPELEATVQRLQAEVDYWTRRYEADQRLEAENAIPPEQVAMSRRAYLSAKASLEGAQSNLDKTIERSPFDGEVLRWMVDPGQPVMPGQPILILGDNNTEVQVEVIEEELKRGLQTGTPVVLHKKDGTSVQSAVREIAPLASGISRTFIVRIAVPPSLRNEWRKGESVKLGFILKSVSNAVAVPIEAIADRDVKPHIFLVRDDKAYRQDVRPGIQQGNLVQVDFPYNGQDLVVVTNLELLSDGIPVFTVQTGEAGK</sequence>
<dbReference type="AlphaFoldDB" id="H1XWN0"/>
<organism evidence="4 5">
    <name type="scientific">Caldithrix abyssi DSM 13497</name>
    <dbReference type="NCBI Taxonomy" id="880073"/>
    <lineage>
        <taxon>Bacteria</taxon>
        <taxon>Pseudomonadati</taxon>
        <taxon>Calditrichota</taxon>
        <taxon>Calditrichia</taxon>
        <taxon>Calditrichales</taxon>
        <taxon>Calditrichaceae</taxon>
        <taxon>Caldithrix</taxon>
    </lineage>
</organism>
<evidence type="ECO:0000259" key="2">
    <source>
        <dbReference type="Pfam" id="PF25973"/>
    </source>
</evidence>
<dbReference type="PROSITE" id="PS51257">
    <property type="entry name" value="PROKAR_LIPOPROTEIN"/>
    <property type="match status" value="1"/>
</dbReference>
<dbReference type="GO" id="GO:1990281">
    <property type="term" value="C:efflux pump complex"/>
    <property type="evidence" value="ECO:0007669"/>
    <property type="project" value="TreeGrafter"/>
</dbReference>
<dbReference type="Pfam" id="PF25973">
    <property type="entry name" value="BSH_CzcB"/>
    <property type="match status" value="1"/>
</dbReference>
<dbReference type="InParanoid" id="H1XWN0"/>